<dbReference type="AlphaFoldDB" id="A0A399D9P8"/>
<dbReference type="Proteomes" id="UP000266441">
    <property type="component" value="Unassembled WGS sequence"/>
</dbReference>
<protein>
    <recommendedName>
        <fullName evidence="3">Neutral/alkaline non-lysosomal ceramidase N-terminal domain-containing protein</fullName>
    </recommendedName>
</protein>
<keyword evidence="2" id="KW-1185">Reference proteome</keyword>
<comment type="caution">
    <text evidence="1">The sequence shown here is derived from an EMBL/GenBank/DDBJ whole genome shotgun (WGS) entry which is preliminary data.</text>
</comment>
<evidence type="ECO:0008006" key="3">
    <source>
        <dbReference type="Google" id="ProtNLM"/>
    </source>
</evidence>
<dbReference type="RefSeq" id="WP_119348038.1">
    <property type="nucleotide sequence ID" value="NZ_QWET01000001.1"/>
</dbReference>
<evidence type="ECO:0000313" key="2">
    <source>
        <dbReference type="Proteomes" id="UP000266441"/>
    </source>
</evidence>
<dbReference type="OrthoDB" id="337762at2"/>
<organism evidence="1 2">
    <name type="scientific">Mariniphaga sediminis</name>
    <dbReference type="NCBI Taxonomy" id="1628158"/>
    <lineage>
        <taxon>Bacteria</taxon>
        <taxon>Pseudomonadati</taxon>
        <taxon>Bacteroidota</taxon>
        <taxon>Bacteroidia</taxon>
        <taxon>Marinilabiliales</taxon>
        <taxon>Prolixibacteraceae</taxon>
        <taxon>Mariniphaga</taxon>
    </lineage>
</organism>
<proteinExistence type="predicted"/>
<evidence type="ECO:0000313" key="1">
    <source>
        <dbReference type="EMBL" id="RIH67012.1"/>
    </source>
</evidence>
<sequence>MYKRSIYTRIIGLVIKITSKNFKLDNIVSLSVFACFILLASTVSAQLKAGVSKVNITNPDPTSNVTDSLYVKALVLDNGDTKAIIISVDAVAIGRIGSIGDNYLENIRSRIKADLGIDRTNVLVNASHLHGAGYNVSPNIEDYTFQAVKKASQNMIPVNIGVGSGYEDRITQNHILKLKNGKGWAIRHANPLPPDEEIESVGPIDPEIGILRLDKKNGDPLAVVYNFTGHPYQSITEQTAGYPGFASKLIEENLGEGTMALFIQGFCGDVIPSLYKDVHSVRDQEPLGTMLGLSAIEAFKNINTEKSGELQVINETVKFPRRTDHAERIAEMEKKQGELLNSLKGTSLNFKTFLPLFIKYNLWEEYPSYYSHRYLHDKMIGRNDMEKLDAANRRNIDKYLRNIHAMEKLSRLQYNLGLEKDRKVENESAGESTMDVEVQVMKIGDFVLITFPAEVSVQVGLNIKKMSPFENTFVAGYTNGYIHYATTAEQSGSGAYQDHSNLLAPEWQKIYEEKVIEILQKL</sequence>
<dbReference type="EMBL" id="QWET01000001">
    <property type="protein sequence ID" value="RIH67012.1"/>
    <property type="molecule type" value="Genomic_DNA"/>
</dbReference>
<reference evidence="1 2" key="1">
    <citation type="journal article" date="2015" name="Int. J. Syst. Evol. Microbiol.">
        <title>Mariniphaga sediminis sp. nov., isolated from coastal sediment.</title>
        <authorList>
            <person name="Wang F.Q."/>
            <person name="Shen Q.Y."/>
            <person name="Chen G.J."/>
            <person name="Du Z.J."/>
        </authorList>
    </citation>
    <scope>NUCLEOTIDE SEQUENCE [LARGE SCALE GENOMIC DNA]</scope>
    <source>
        <strain evidence="1 2">SY21</strain>
    </source>
</reference>
<accession>A0A399D9P8</accession>
<gene>
    <name evidence="1" type="ORF">D1164_00840</name>
</gene>
<name>A0A399D9P8_9BACT</name>